<comment type="similarity">
    <text evidence="1">Belongs to the type-I restriction system S methylase family.</text>
</comment>
<dbReference type="Gene3D" id="3.90.220.20">
    <property type="entry name" value="DNA methylase specificity domains"/>
    <property type="match status" value="2"/>
</dbReference>
<dbReference type="GeneID" id="24303925"/>
<dbReference type="KEGG" id="abu:Abu_1716"/>
<feature type="domain" description="Type I restriction modification DNA specificity" evidence="5">
    <location>
        <begin position="257"/>
        <end position="429"/>
    </location>
</feature>
<dbReference type="CDD" id="cd17287">
    <property type="entry name" value="RMtype1_S_EcoN10ORF171P_TRD2-CR2_like"/>
    <property type="match status" value="1"/>
</dbReference>
<dbReference type="InterPro" id="IPR000055">
    <property type="entry name" value="Restrct_endonuc_typeI_TRD"/>
</dbReference>
<dbReference type="InterPro" id="IPR052021">
    <property type="entry name" value="Type-I_RS_S_subunit"/>
</dbReference>
<dbReference type="Proteomes" id="UP000001136">
    <property type="component" value="Chromosome"/>
</dbReference>
<dbReference type="HOGENOM" id="CLU_021095_10_1_7"/>
<reference evidence="6 7" key="1">
    <citation type="journal article" date="2007" name="PLoS ONE">
        <title>The complete genome sequence and analysis of the Epsilonproteobacterium Arcobacter butzleri.</title>
        <authorList>
            <person name="Miller W.G."/>
            <person name="Parker C.T."/>
            <person name="Rubenfield M."/>
            <person name="Mendz G.L."/>
            <person name="Woesten M.M.S.M."/>
            <person name="Ussery D.W."/>
            <person name="Stolz J.F."/>
            <person name="Binnewies T.T."/>
            <person name="Hallin P.F."/>
            <person name="Wang G."/>
            <person name="Malek J.A."/>
            <person name="Rogosin A."/>
            <person name="Stanker L.H."/>
            <person name="Mandrell R.E."/>
        </authorList>
    </citation>
    <scope>NUCLEOTIDE SEQUENCE [LARGE SCALE GENOMIC DNA]</scope>
    <source>
        <strain evidence="6 7">RM4018</strain>
    </source>
</reference>
<dbReference type="PANTHER" id="PTHR30408:SF12">
    <property type="entry name" value="TYPE I RESTRICTION ENZYME MJAVIII SPECIFICITY SUBUNIT"/>
    <property type="match status" value="1"/>
</dbReference>
<dbReference type="Pfam" id="PF01420">
    <property type="entry name" value="Methylase_S"/>
    <property type="match status" value="2"/>
</dbReference>
<dbReference type="PANTHER" id="PTHR30408">
    <property type="entry name" value="TYPE-1 RESTRICTION ENZYME ECOKI SPECIFICITY PROTEIN"/>
    <property type="match status" value="1"/>
</dbReference>
<evidence type="ECO:0000256" key="3">
    <source>
        <dbReference type="ARBA" id="ARBA00023125"/>
    </source>
</evidence>
<feature type="domain" description="Type I restriction modification DNA specificity" evidence="5">
    <location>
        <begin position="29"/>
        <end position="199"/>
    </location>
</feature>
<keyword evidence="2" id="KW-0680">Restriction system</keyword>
<dbReference type="STRING" id="367737.Abu_1716"/>
<dbReference type="GO" id="GO:0003677">
    <property type="term" value="F:DNA binding"/>
    <property type="evidence" value="ECO:0007669"/>
    <property type="project" value="UniProtKB-KW"/>
</dbReference>
<dbReference type="SUPFAM" id="SSF116734">
    <property type="entry name" value="DNA methylase specificity domain"/>
    <property type="match status" value="2"/>
</dbReference>
<gene>
    <name evidence="6" type="primary">hsdS</name>
    <name evidence="6" type="ordered locus">Abu_1716</name>
</gene>
<proteinExistence type="inferred from homology"/>
<feature type="coiled-coil region" evidence="4">
    <location>
        <begin position="408"/>
        <end position="435"/>
    </location>
</feature>
<accession>A8EVJ0</accession>
<evidence type="ECO:0000256" key="4">
    <source>
        <dbReference type="SAM" id="Coils"/>
    </source>
</evidence>
<protein>
    <submittedName>
        <fullName evidence="6">Type I restriction-modification system specificity determinant</fullName>
    </submittedName>
</protein>
<dbReference type="AlphaFoldDB" id="A8EVJ0"/>
<dbReference type="RefSeq" id="WP_012147689.1">
    <property type="nucleotide sequence ID" value="NC_009850.1"/>
</dbReference>
<name>A8EVJ0_ALIB4</name>
<evidence type="ECO:0000313" key="6">
    <source>
        <dbReference type="EMBL" id="ABV67963.1"/>
    </source>
</evidence>
<dbReference type="GO" id="GO:0009307">
    <property type="term" value="P:DNA restriction-modification system"/>
    <property type="evidence" value="ECO:0007669"/>
    <property type="project" value="UniProtKB-KW"/>
</dbReference>
<evidence type="ECO:0000256" key="2">
    <source>
        <dbReference type="ARBA" id="ARBA00022747"/>
    </source>
</evidence>
<dbReference type="InterPro" id="IPR044946">
    <property type="entry name" value="Restrct_endonuc_typeI_TRD_sf"/>
</dbReference>
<dbReference type="EMBL" id="CP000361">
    <property type="protein sequence ID" value="ABV67963.1"/>
    <property type="molecule type" value="Genomic_DNA"/>
</dbReference>
<sequence length="448" mass="51009">MIALLDFVKFNELSNWSVAHLLQNHFNYNKDFELVKIGTFLKRNKTQIIVDDNTTYKRVTIKLYNNGVFLRDTEIGKNIGTKKQFSIKEGQFLLSKIDARNGAFGIATNEVDGAIITADFLAFDIDTSKINPDFLVLITTTKKFMQFAQSASSGTTGRQRIDESKFLNTKIPLPKLDIQKQIVENYQNKINLASEQGQKAENLEKNIEEYLYTELGIIKLEILTKDESSVLKFVTFKDMINCWGYENNNQIKIESTKYKVLKLINICNIGSGGTPSRNYPNYYINGTIPWIKTGEVRDALILNTEESITEEALQNSNAKIYPKDSLIVAMYGATAGRTAKLGIEASTNQACAILHNFDLNKININFIWFYLMTQLENFKLLTSGSAQPNLNADKIKNYQIPIPPIEMQNKIANNIEILKNEIKILNEQSEKNKKLALEEFEREVFNEA</sequence>
<dbReference type="REBASE" id="16330">
    <property type="entry name" value="S.Abu4018ORF1717P"/>
</dbReference>
<evidence type="ECO:0000259" key="5">
    <source>
        <dbReference type="Pfam" id="PF01420"/>
    </source>
</evidence>
<dbReference type="eggNOG" id="COG0732">
    <property type="taxonomic scope" value="Bacteria"/>
</dbReference>
<organism evidence="6 7">
    <name type="scientific">Aliarcobacter butzleri (strain RM4018)</name>
    <name type="common">Arcobacter butzleri</name>
    <dbReference type="NCBI Taxonomy" id="367737"/>
    <lineage>
        <taxon>Bacteria</taxon>
        <taxon>Pseudomonadati</taxon>
        <taxon>Campylobacterota</taxon>
        <taxon>Epsilonproteobacteria</taxon>
        <taxon>Campylobacterales</taxon>
        <taxon>Arcobacteraceae</taxon>
        <taxon>Aliarcobacter</taxon>
    </lineage>
</organism>
<keyword evidence="4" id="KW-0175">Coiled coil</keyword>
<feature type="coiled-coil region" evidence="4">
    <location>
        <begin position="176"/>
        <end position="203"/>
    </location>
</feature>
<evidence type="ECO:0000256" key="1">
    <source>
        <dbReference type="ARBA" id="ARBA00010923"/>
    </source>
</evidence>
<evidence type="ECO:0000313" key="7">
    <source>
        <dbReference type="Proteomes" id="UP000001136"/>
    </source>
</evidence>
<keyword evidence="3" id="KW-0238">DNA-binding</keyword>
<keyword evidence="7" id="KW-1185">Reference proteome</keyword>